<feature type="modified residue" description="4-aspartylphosphate" evidence="2">
    <location>
        <position position="54"/>
    </location>
</feature>
<dbReference type="SMART" id="SM00448">
    <property type="entry name" value="REC"/>
    <property type="match status" value="1"/>
</dbReference>
<dbReference type="GO" id="GO:0000160">
    <property type="term" value="P:phosphorelay signal transduction system"/>
    <property type="evidence" value="ECO:0007669"/>
    <property type="project" value="InterPro"/>
</dbReference>
<dbReference type="InterPro" id="IPR001789">
    <property type="entry name" value="Sig_transdc_resp-reg_receiver"/>
</dbReference>
<comment type="caution">
    <text evidence="4">The sequence shown here is derived from an EMBL/GenBank/DDBJ whole genome shotgun (WGS) entry which is preliminary data.</text>
</comment>
<dbReference type="AlphaFoldDB" id="A0A501WHC6"/>
<protein>
    <submittedName>
        <fullName evidence="4">Response regulator</fullName>
    </submittedName>
</protein>
<sequence length="102" mass="11269">MVKKTVLVVDDEPLNIKILAELLGDNYRVTVAKNGEQAIQRARATPAPDLILLDVMMPEMSGYQVCSYLKSCEDTWSIPIIFVSAMCQPEDRERALQAGGQG</sequence>
<evidence type="ECO:0000259" key="3">
    <source>
        <dbReference type="PROSITE" id="PS50110"/>
    </source>
</evidence>
<dbReference type="OrthoDB" id="9800897at2"/>
<organism evidence="4 5">
    <name type="scientific">Maribrevibacterium harenarium</name>
    <dbReference type="NCBI Taxonomy" id="2589817"/>
    <lineage>
        <taxon>Bacteria</taxon>
        <taxon>Pseudomonadati</taxon>
        <taxon>Pseudomonadota</taxon>
        <taxon>Gammaproteobacteria</taxon>
        <taxon>Oceanospirillales</taxon>
        <taxon>Oceanospirillaceae</taxon>
        <taxon>Maribrevibacterium</taxon>
    </lineage>
</organism>
<evidence type="ECO:0000256" key="2">
    <source>
        <dbReference type="PROSITE-ProRule" id="PRU00169"/>
    </source>
</evidence>
<dbReference type="Pfam" id="PF00072">
    <property type="entry name" value="Response_reg"/>
    <property type="match status" value="1"/>
</dbReference>
<reference evidence="4 5" key="1">
    <citation type="submission" date="2019-06" db="EMBL/GenBank/DDBJ databases">
        <title>A novel bacterium of genus Marinomonas, isolated from coastal sand.</title>
        <authorList>
            <person name="Huang H."/>
            <person name="Mo K."/>
            <person name="Hu Y."/>
        </authorList>
    </citation>
    <scope>NUCLEOTIDE SEQUENCE [LARGE SCALE GENOMIC DNA]</scope>
    <source>
        <strain evidence="4 5">HB171799</strain>
    </source>
</reference>
<accession>A0A501WHC6</accession>
<name>A0A501WHC6_9GAMM</name>
<dbReference type="EMBL" id="VFRR01000041">
    <property type="protein sequence ID" value="TPE47514.1"/>
    <property type="molecule type" value="Genomic_DNA"/>
</dbReference>
<dbReference type="SUPFAM" id="SSF52172">
    <property type="entry name" value="CheY-like"/>
    <property type="match status" value="1"/>
</dbReference>
<gene>
    <name evidence="4" type="ORF">FJM67_14470</name>
</gene>
<dbReference type="PROSITE" id="PS50110">
    <property type="entry name" value="RESPONSE_REGULATORY"/>
    <property type="match status" value="1"/>
</dbReference>
<keyword evidence="1 2" id="KW-0597">Phosphoprotein</keyword>
<evidence type="ECO:0000256" key="1">
    <source>
        <dbReference type="ARBA" id="ARBA00022553"/>
    </source>
</evidence>
<dbReference type="InterPro" id="IPR011006">
    <property type="entry name" value="CheY-like_superfamily"/>
</dbReference>
<dbReference type="InterPro" id="IPR050595">
    <property type="entry name" value="Bact_response_regulator"/>
</dbReference>
<proteinExistence type="predicted"/>
<evidence type="ECO:0000313" key="5">
    <source>
        <dbReference type="Proteomes" id="UP000315901"/>
    </source>
</evidence>
<dbReference type="Gene3D" id="3.40.50.2300">
    <property type="match status" value="1"/>
</dbReference>
<feature type="domain" description="Response regulatory" evidence="3">
    <location>
        <begin position="5"/>
        <end position="102"/>
    </location>
</feature>
<dbReference type="PANTHER" id="PTHR44591">
    <property type="entry name" value="STRESS RESPONSE REGULATOR PROTEIN 1"/>
    <property type="match status" value="1"/>
</dbReference>
<evidence type="ECO:0000313" key="4">
    <source>
        <dbReference type="EMBL" id="TPE47514.1"/>
    </source>
</evidence>
<dbReference type="PANTHER" id="PTHR44591:SF3">
    <property type="entry name" value="RESPONSE REGULATORY DOMAIN-CONTAINING PROTEIN"/>
    <property type="match status" value="1"/>
</dbReference>
<keyword evidence="5" id="KW-1185">Reference proteome</keyword>
<dbReference type="Proteomes" id="UP000315901">
    <property type="component" value="Unassembled WGS sequence"/>
</dbReference>